<dbReference type="EMBL" id="CP033923">
    <property type="protein sequence ID" value="AZA90586.1"/>
    <property type="molecule type" value="Genomic_DNA"/>
</dbReference>
<feature type="transmembrane region" description="Helical" evidence="1">
    <location>
        <begin position="50"/>
        <end position="74"/>
    </location>
</feature>
<gene>
    <name evidence="2" type="ORF">EG343_08105</name>
</gene>
<keyword evidence="3" id="KW-1185">Reference proteome</keyword>
<dbReference type="KEGG" id="cnk:EG343_08105"/>
<sequence>MNFLQVFIQTSDIVMGAALFGVLSYIIGGGITALITYIMIPKTLPKSKSYYRNIFLIGGAVSFIPVFILLLYFLSL</sequence>
<protein>
    <submittedName>
        <fullName evidence="2">Uncharacterized protein</fullName>
    </submittedName>
</protein>
<evidence type="ECO:0000313" key="2">
    <source>
        <dbReference type="EMBL" id="AZA90586.1"/>
    </source>
</evidence>
<keyword evidence="1" id="KW-1133">Transmembrane helix</keyword>
<feature type="transmembrane region" description="Helical" evidence="1">
    <location>
        <begin position="13"/>
        <end position="38"/>
    </location>
</feature>
<keyword evidence="1" id="KW-0472">Membrane</keyword>
<reference evidence="2 3" key="1">
    <citation type="submission" date="2018-11" db="EMBL/GenBank/DDBJ databases">
        <title>Proposal to divide the Flavobacteriaceae and reorganize its genera based on Amino Acid Identity values calculated from whole genome sequences.</title>
        <authorList>
            <person name="Nicholson A.C."/>
            <person name="Gulvik C.A."/>
            <person name="Whitney A.M."/>
            <person name="Humrighouse B.W."/>
            <person name="Bell M."/>
            <person name="Holmes B."/>
            <person name="Steigerwalt A.G."/>
            <person name="Villarma A."/>
            <person name="Sheth M."/>
            <person name="Batra D."/>
            <person name="Pryor J."/>
            <person name="Bernardet J.-F."/>
            <person name="Hugo C."/>
            <person name="Kampfer P."/>
            <person name="Newman J."/>
            <person name="McQuiston J.R."/>
        </authorList>
    </citation>
    <scope>NUCLEOTIDE SEQUENCE [LARGE SCALE GENOMIC DNA]</scope>
    <source>
        <strain evidence="2 3">G0041</strain>
    </source>
</reference>
<keyword evidence="1" id="KW-0812">Transmembrane</keyword>
<accession>A0AAD0YNT0</accession>
<evidence type="ECO:0000313" key="3">
    <source>
        <dbReference type="Proteomes" id="UP000278288"/>
    </source>
</evidence>
<organism evidence="2 3">
    <name type="scientific">Chryseobacterium nakagawai</name>
    <dbReference type="NCBI Taxonomy" id="1241982"/>
    <lineage>
        <taxon>Bacteria</taxon>
        <taxon>Pseudomonadati</taxon>
        <taxon>Bacteroidota</taxon>
        <taxon>Flavobacteriia</taxon>
        <taxon>Flavobacteriales</taxon>
        <taxon>Weeksellaceae</taxon>
        <taxon>Chryseobacterium group</taxon>
        <taxon>Chryseobacterium</taxon>
    </lineage>
</organism>
<dbReference type="AlphaFoldDB" id="A0AAD0YNT0"/>
<proteinExistence type="predicted"/>
<evidence type="ECO:0000256" key="1">
    <source>
        <dbReference type="SAM" id="Phobius"/>
    </source>
</evidence>
<dbReference type="RefSeq" id="WP_123857310.1">
    <property type="nucleotide sequence ID" value="NZ_CP033923.1"/>
</dbReference>
<dbReference type="Proteomes" id="UP000278288">
    <property type="component" value="Chromosome"/>
</dbReference>
<name>A0AAD0YNT0_CHRNA</name>